<evidence type="ECO:0000256" key="1">
    <source>
        <dbReference type="SAM" id="Coils"/>
    </source>
</evidence>
<reference evidence="3" key="1">
    <citation type="submission" date="2021-03" db="EMBL/GenBank/DDBJ databases">
        <title>Draft genome sequence of rust myrtle Austropuccinia psidii MF-1, a brazilian biotype.</title>
        <authorList>
            <person name="Quecine M.C."/>
            <person name="Pachon D.M.R."/>
            <person name="Bonatelli M.L."/>
            <person name="Correr F.H."/>
            <person name="Franceschini L.M."/>
            <person name="Leite T.F."/>
            <person name="Margarido G.R.A."/>
            <person name="Almeida C.A."/>
            <person name="Ferrarezi J.A."/>
            <person name="Labate C.A."/>
        </authorList>
    </citation>
    <scope>NUCLEOTIDE SEQUENCE</scope>
    <source>
        <strain evidence="3">MF-1</strain>
    </source>
</reference>
<evidence type="ECO:0000313" key="3">
    <source>
        <dbReference type="EMBL" id="MBW0570503.1"/>
    </source>
</evidence>
<keyword evidence="1" id="KW-0175">Coiled coil</keyword>
<dbReference type="EMBL" id="AVOT02086361">
    <property type="protein sequence ID" value="MBW0570503.1"/>
    <property type="molecule type" value="Genomic_DNA"/>
</dbReference>
<evidence type="ECO:0000256" key="2">
    <source>
        <dbReference type="SAM" id="MobiDB-lite"/>
    </source>
</evidence>
<comment type="caution">
    <text evidence="3">The sequence shown here is derived from an EMBL/GenBank/DDBJ whole genome shotgun (WGS) entry which is preliminary data.</text>
</comment>
<protein>
    <submittedName>
        <fullName evidence="3">Uncharacterized protein</fullName>
    </submittedName>
</protein>
<evidence type="ECO:0000313" key="4">
    <source>
        <dbReference type="Proteomes" id="UP000765509"/>
    </source>
</evidence>
<keyword evidence="4" id="KW-1185">Reference proteome</keyword>
<feature type="compositionally biased region" description="Basic and acidic residues" evidence="2">
    <location>
        <begin position="39"/>
        <end position="50"/>
    </location>
</feature>
<dbReference type="Proteomes" id="UP000765509">
    <property type="component" value="Unassembled WGS sequence"/>
</dbReference>
<sequence length="355" mass="40824">MNSWHILKKVLKEEEIVRYSNGWKPLSSKPQIKNIKEYHAKNREATKEEAPSQPTSARREEEQEKELEEAIFPTLQDYKNPKGCHGKCLQHGQNLVGIQGQGGTKNETTSFTQAITLSPDVVDNVTEIENIILLLKEIQNSLLSLQEINFNLSSSTKIVVKKGIIKFIVGNNKPKVLIDNTQKLIQGQQELYKYIKDIKDKTLTITYDASIDNLTEKLNKLSIYVERFEESTSSYQELLLDHVEKSHEARMNLKDDIQSKIRLITEKMDKINEAKLNVPNISTPFSQIRSPVKQKEEITNPFITGLSHPENNQVLMKKAPQLKNGQHSQEKMNMTICHLLKQLAFYKKIIQYQIN</sequence>
<feature type="region of interest" description="Disordered" evidence="2">
    <location>
        <begin position="39"/>
        <end position="64"/>
    </location>
</feature>
<dbReference type="AlphaFoldDB" id="A0A9Q3JW76"/>
<organism evidence="3 4">
    <name type="scientific">Austropuccinia psidii MF-1</name>
    <dbReference type="NCBI Taxonomy" id="1389203"/>
    <lineage>
        <taxon>Eukaryota</taxon>
        <taxon>Fungi</taxon>
        <taxon>Dikarya</taxon>
        <taxon>Basidiomycota</taxon>
        <taxon>Pucciniomycotina</taxon>
        <taxon>Pucciniomycetes</taxon>
        <taxon>Pucciniales</taxon>
        <taxon>Sphaerophragmiaceae</taxon>
        <taxon>Austropuccinia</taxon>
    </lineage>
</organism>
<name>A0A9Q3JW76_9BASI</name>
<accession>A0A9Q3JW76</accession>
<gene>
    <name evidence="3" type="ORF">O181_110218</name>
</gene>
<feature type="coiled-coil region" evidence="1">
    <location>
        <begin position="211"/>
        <end position="274"/>
    </location>
</feature>
<proteinExistence type="predicted"/>